<gene>
    <name evidence="1" type="ORF">TTHERM_00227610</name>
</gene>
<dbReference type="AlphaFoldDB" id="Q23BS1"/>
<evidence type="ECO:0000313" key="1">
    <source>
        <dbReference type="EMBL" id="EAR94047.2"/>
    </source>
</evidence>
<dbReference type="KEGG" id="tet:TTHERM_00227610"/>
<sequence length="141" mass="16415">MFVNVKINDINIYIGKIVMPFKFFYNPMTIEAYDVNNKLTYSIKDNCCKCIIICGGCSCKKSCKEEYFKLYDKNQKELIPIKQKAYDCEKSCTHSIYDKIAEFPQGASTQDKILLIATIIMHDLTFLEIPPEKRRVRSNMN</sequence>
<dbReference type="HOGENOM" id="CLU_1187084_0_0_1"/>
<dbReference type="EMBL" id="GG662718">
    <property type="protein sequence ID" value="EAR94047.2"/>
    <property type="molecule type" value="Genomic_DNA"/>
</dbReference>
<dbReference type="InParanoid" id="Q23BS1"/>
<evidence type="ECO:0008006" key="3">
    <source>
        <dbReference type="Google" id="ProtNLM"/>
    </source>
</evidence>
<accession>Q23BS1</accession>
<name>Q23BS1_TETTS</name>
<dbReference type="GeneID" id="7841138"/>
<reference evidence="2" key="1">
    <citation type="journal article" date="2006" name="PLoS Biol.">
        <title>Macronuclear genome sequence of the ciliate Tetrahymena thermophila, a model eukaryote.</title>
        <authorList>
            <person name="Eisen J.A."/>
            <person name="Coyne R.S."/>
            <person name="Wu M."/>
            <person name="Wu D."/>
            <person name="Thiagarajan M."/>
            <person name="Wortman J.R."/>
            <person name="Badger J.H."/>
            <person name="Ren Q."/>
            <person name="Amedeo P."/>
            <person name="Jones K.M."/>
            <person name="Tallon L.J."/>
            <person name="Delcher A.L."/>
            <person name="Salzberg S.L."/>
            <person name="Silva J.C."/>
            <person name="Haas B.J."/>
            <person name="Majoros W.H."/>
            <person name="Farzad M."/>
            <person name="Carlton J.M."/>
            <person name="Smith R.K. Jr."/>
            <person name="Garg J."/>
            <person name="Pearlman R.E."/>
            <person name="Karrer K.M."/>
            <person name="Sun L."/>
            <person name="Manning G."/>
            <person name="Elde N.C."/>
            <person name="Turkewitz A.P."/>
            <person name="Asai D.J."/>
            <person name="Wilkes D.E."/>
            <person name="Wang Y."/>
            <person name="Cai H."/>
            <person name="Collins K."/>
            <person name="Stewart B.A."/>
            <person name="Lee S.R."/>
            <person name="Wilamowska K."/>
            <person name="Weinberg Z."/>
            <person name="Ruzzo W.L."/>
            <person name="Wloga D."/>
            <person name="Gaertig J."/>
            <person name="Frankel J."/>
            <person name="Tsao C.-C."/>
            <person name="Gorovsky M.A."/>
            <person name="Keeling P.J."/>
            <person name="Waller R.F."/>
            <person name="Patron N.J."/>
            <person name="Cherry J.M."/>
            <person name="Stover N.A."/>
            <person name="Krieger C.J."/>
            <person name="del Toro C."/>
            <person name="Ryder H.F."/>
            <person name="Williamson S.C."/>
            <person name="Barbeau R.A."/>
            <person name="Hamilton E.P."/>
            <person name="Orias E."/>
        </authorList>
    </citation>
    <scope>NUCLEOTIDE SEQUENCE [LARGE SCALE GENOMIC DNA]</scope>
    <source>
        <strain evidence="2">SB210</strain>
    </source>
</reference>
<dbReference type="eggNOG" id="ENOG502SZCD">
    <property type="taxonomic scope" value="Eukaryota"/>
</dbReference>
<dbReference type="RefSeq" id="XP_001014292.2">
    <property type="nucleotide sequence ID" value="XM_001014292.2"/>
</dbReference>
<dbReference type="Proteomes" id="UP000009168">
    <property type="component" value="Unassembled WGS sequence"/>
</dbReference>
<protein>
    <recommendedName>
        <fullName evidence="3">Phospholipid scramblase</fullName>
    </recommendedName>
</protein>
<organism evidence="1 2">
    <name type="scientific">Tetrahymena thermophila (strain SB210)</name>
    <dbReference type="NCBI Taxonomy" id="312017"/>
    <lineage>
        <taxon>Eukaryota</taxon>
        <taxon>Sar</taxon>
        <taxon>Alveolata</taxon>
        <taxon>Ciliophora</taxon>
        <taxon>Intramacronucleata</taxon>
        <taxon>Oligohymenophorea</taxon>
        <taxon>Hymenostomatida</taxon>
        <taxon>Tetrahymenina</taxon>
        <taxon>Tetrahymenidae</taxon>
        <taxon>Tetrahymena</taxon>
    </lineage>
</organism>
<evidence type="ECO:0000313" key="2">
    <source>
        <dbReference type="Proteomes" id="UP000009168"/>
    </source>
</evidence>
<keyword evidence="2" id="KW-1185">Reference proteome</keyword>
<proteinExistence type="predicted"/>